<sequence>MSAVENQKTAVLSGCNLYRYELIRGDLSDPLVFIMLNPSTADADVDDDTIESCLRFVKANGKTGLVVYNLYALRSTSPKGLWTSEDPVGVENDKHLSEAAKNYKNIVCAWGVNARDDRVQEVVSLLKSNGANLLCIGKNKHGSPMHPLYKKAKPLEMAWDVDS</sequence>
<dbReference type="EMBL" id="CP021641">
    <property type="protein sequence ID" value="ASR89196.1"/>
    <property type="molecule type" value="Genomic_DNA"/>
</dbReference>
<evidence type="ECO:0000313" key="3">
    <source>
        <dbReference type="Proteomes" id="UP000214561"/>
    </source>
</evidence>
<dbReference type="KEGG" id="afq:AFA_06905"/>
<dbReference type="EMBL" id="QEXO01000004">
    <property type="protein sequence ID" value="PWE13468.1"/>
    <property type="molecule type" value="Genomic_DNA"/>
</dbReference>
<dbReference type="Pfam" id="PF07799">
    <property type="entry name" value="DUF1643"/>
    <property type="match status" value="1"/>
</dbReference>
<dbReference type="Proteomes" id="UP000214561">
    <property type="component" value="Chromosome"/>
</dbReference>
<evidence type="ECO:0000313" key="1">
    <source>
        <dbReference type="EMBL" id="ASR89196.1"/>
    </source>
</evidence>
<reference evidence="2 4" key="3">
    <citation type="submission" date="2018-05" db="EMBL/GenBank/DDBJ databases">
        <authorList>
            <person name="Lanie J.A."/>
            <person name="Ng W.-L."/>
            <person name="Kazmierczak K.M."/>
            <person name="Andrzejewski T.M."/>
            <person name="Davidsen T.M."/>
            <person name="Wayne K.J."/>
            <person name="Tettelin H."/>
            <person name="Glass J.I."/>
            <person name="Rusch D."/>
            <person name="Podicherti R."/>
            <person name="Tsui H.-C.T."/>
            <person name="Winkler M.E."/>
        </authorList>
    </citation>
    <scope>NUCLEOTIDE SEQUENCE [LARGE SCALE GENOMIC DNA]</scope>
    <source>
        <strain evidence="2 4">YBY</strain>
    </source>
</reference>
<evidence type="ECO:0000313" key="4">
    <source>
        <dbReference type="Proteomes" id="UP000245216"/>
    </source>
</evidence>
<gene>
    <name evidence="1" type="ORF">AFA_06905</name>
    <name evidence="2" type="ORF">DF183_16850</name>
</gene>
<name>A0A222ZWN5_ALCFA</name>
<dbReference type="AlphaFoldDB" id="A0A222ZWN5"/>
<evidence type="ECO:0000313" key="2">
    <source>
        <dbReference type="EMBL" id="PWE13468.1"/>
    </source>
</evidence>
<reference evidence="1 3" key="1">
    <citation type="submission" date="2017-05" db="EMBL/GenBank/DDBJ databases">
        <authorList>
            <person name="Qiu J.G."/>
            <person name="He J."/>
        </authorList>
    </citation>
    <scope>NUCLEOTIDE SEQUENCE [LARGE SCALE GENOMIC DNA]</scope>
    <source>
        <strain evidence="1 3">JQ135</strain>
    </source>
</reference>
<protein>
    <submittedName>
        <fullName evidence="2">DUF1643 domain-containing protein</fullName>
    </submittedName>
</protein>
<organism evidence="2 4">
    <name type="scientific">Alcaligenes faecalis</name>
    <dbReference type="NCBI Taxonomy" id="511"/>
    <lineage>
        <taxon>Bacteria</taxon>
        <taxon>Pseudomonadati</taxon>
        <taxon>Pseudomonadota</taxon>
        <taxon>Betaproteobacteria</taxon>
        <taxon>Burkholderiales</taxon>
        <taxon>Alcaligenaceae</taxon>
        <taxon>Alcaligenes</taxon>
    </lineage>
</organism>
<reference evidence="2 4" key="2">
    <citation type="submission" date="2018-05" db="EMBL/GenBank/DDBJ databases">
        <title>Genome Sequence of an Efficient Indole-Degrading Bacterium, Alcaligenes sp.YBY.</title>
        <authorList>
            <person name="Yang B."/>
        </authorList>
    </citation>
    <scope>NUCLEOTIDE SEQUENCE [LARGE SCALE GENOMIC DNA]</scope>
    <source>
        <strain evidence="2 4">YBY</strain>
    </source>
</reference>
<dbReference type="RefSeq" id="WP_094196296.1">
    <property type="nucleotide sequence ID" value="NZ_CP021641.1"/>
</dbReference>
<proteinExistence type="predicted"/>
<dbReference type="InterPro" id="IPR012441">
    <property type="entry name" value="DUF1643"/>
</dbReference>
<accession>A0A222ZWN5</accession>
<dbReference type="Proteomes" id="UP000245216">
    <property type="component" value="Unassembled WGS sequence"/>
</dbReference>